<comment type="subunit">
    <text evidence="4">Homodimer.</text>
</comment>
<dbReference type="GO" id="GO:0016706">
    <property type="term" value="F:2-oxoglutarate-dependent dioxygenase activity"/>
    <property type="evidence" value="ECO:0007669"/>
    <property type="project" value="InterPro"/>
</dbReference>
<dbReference type="PANTHER" id="PTHR20883:SF48">
    <property type="entry name" value="ECTOINE DIOXYGENASE"/>
    <property type="match status" value="1"/>
</dbReference>
<dbReference type="InterPro" id="IPR012774">
    <property type="entry name" value="EctD"/>
</dbReference>
<comment type="catalytic activity">
    <reaction evidence="9">
        <text>L-ectoine + 2-oxoglutarate + O2 = 5-hydroxyectoine + succinate + CO2</text>
        <dbReference type="Rhea" id="RHEA:45740"/>
        <dbReference type="ChEBI" id="CHEBI:15379"/>
        <dbReference type="ChEBI" id="CHEBI:16526"/>
        <dbReference type="ChEBI" id="CHEBI:16810"/>
        <dbReference type="ChEBI" id="CHEBI:30031"/>
        <dbReference type="ChEBI" id="CHEBI:58515"/>
        <dbReference type="ChEBI" id="CHEBI:85413"/>
        <dbReference type="EC" id="1.14.11.55"/>
    </reaction>
</comment>
<keyword evidence="6" id="KW-0223">Dioxygenase</keyword>
<dbReference type="Proteomes" id="UP000655868">
    <property type="component" value="Unassembled WGS sequence"/>
</dbReference>
<keyword evidence="7 11" id="KW-0560">Oxidoreductase</keyword>
<dbReference type="GO" id="GO:0005506">
    <property type="term" value="F:iron ion binding"/>
    <property type="evidence" value="ECO:0007669"/>
    <property type="project" value="UniProtKB-ARBA"/>
</dbReference>
<sequence>MTISTPHTISTDLYPTRKGPVCTVVDRPDPVVWSGLTDGSLHAAELARYEDKGFHVLPSVLSSGEVAACYSEIGRLATSPDLAADPRVIREQGTGDVRSIFDVHLLSPMVAEVARRPNVLGVAQQILGSDVYIHQSRLNFKPGFTGGPFYWHSDFETWHAEDGMPRPRAMSMSIALTPNYEVNGSLMIIAGSHQRFVSCAGETPADYFQRSLVEHIPVTGSPDHATLTELANEFGIEQITGPAGSATVFDSNCMHGSNGNITPYPRSNIFLVFNSVENTLAQPFSAPAPRPEFLAKHDFTPLRST</sequence>
<evidence type="ECO:0000313" key="11">
    <source>
        <dbReference type="EMBL" id="MBJ8342337.1"/>
    </source>
</evidence>
<accession>A0A934NW79</accession>
<comment type="function">
    <text evidence="2">Involved in the biosynthesis of 5-hydroxyectoine, called compatible solute, which helps organisms to survive extreme osmotic stress by acting as a highly soluble organic osmolyte. Catalyzes the 2-oxoglutarate-dependent selective hydroxylation of L-ectoine to yield (4S,5S)-5-hydroxyectoine.</text>
</comment>
<evidence type="ECO:0000256" key="8">
    <source>
        <dbReference type="ARBA" id="ARBA00023004"/>
    </source>
</evidence>
<evidence type="ECO:0000256" key="5">
    <source>
        <dbReference type="ARBA" id="ARBA00022723"/>
    </source>
</evidence>
<dbReference type="Pfam" id="PF05721">
    <property type="entry name" value="PhyH"/>
    <property type="match status" value="1"/>
</dbReference>
<keyword evidence="5" id="KW-0479">Metal-binding</keyword>
<evidence type="ECO:0000256" key="3">
    <source>
        <dbReference type="ARBA" id="ARBA00007851"/>
    </source>
</evidence>
<dbReference type="EC" id="1.14.11.55" evidence="10"/>
<name>A0A934NW79_9NOCA</name>
<keyword evidence="12" id="KW-1185">Reference proteome</keyword>
<dbReference type="EMBL" id="JAEMNV010000011">
    <property type="protein sequence ID" value="MBJ8342337.1"/>
    <property type="molecule type" value="Genomic_DNA"/>
</dbReference>
<evidence type="ECO:0000256" key="4">
    <source>
        <dbReference type="ARBA" id="ARBA00011738"/>
    </source>
</evidence>
<reference evidence="11" key="1">
    <citation type="submission" date="2020-12" db="EMBL/GenBank/DDBJ databases">
        <title>Antrihabitans popcorni sp. nov. and Antrihabitans auranticaus sp. nov., isolated from a larva cave.</title>
        <authorList>
            <person name="Lee S.D."/>
            <person name="Kim I.S."/>
        </authorList>
    </citation>
    <scope>NUCLEOTIDE SEQUENCE</scope>
    <source>
        <strain evidence="11">YC3-6</strain>
    </source>
</reference>
<protein>
    <recommendedName>
        <fullName evidence="10">Ectoine hydroxylase</fullName>
        <ecNumber evidence="10">1.14.11.55</ecNumber>
    </recommendedName>
</protein>
<comment type="cofactor">
    <cofactor evidence="1">
        <name>Fe(2+)</name>
        <dbReference type="ChEBI" id="CHEBI:29033"/>
    </cofactor>
</comment>
<dbReference type="InterPro" id="IPR008775">
    <property type="entry name" value="Phytyl_CoA_dOase-like"/>
</dbReference>
<dbReference type="Gene3D" id="2.60.120.620">
    <property type="entry name" value="q2cbj1_9rhob like domain"/>
    <property type="match status" value="1"/>
</dbReference>
<evidence type="ECO:0000256" key="7">
    <source>
        <dbReference type="ARBA" id="ARBA00023002"/>
    </source>
</evidence>
<organism evidence="11 12">
    <name type="scientific">Antrihabitans stalagmiti</name>
    <dbReference type="NCBI Taxonomy" id="2799499"/>
    <lineage>
        <taxon>Bacteria</taxon>
        <taxon>Bacillati</taxon>
        <taxon>Actinomycetota</taxon>
        <taxon>Actinomycetes</taxon>
        <taxon>Mycobacteriales</taxon>
        <taxon>Nocardiaceae</taxon>
        <taxon>Antrihabitans</taxon>
    </lineage>
</organism>
<comment type="caution">
    <text evidence="11">The sequence shown here is derived from an EMBL/GenBank/DDBJ whole genome shotgun (WGS) entry which is preliminary data.</text>
</comment>
<proteinExistence type="inferred from homology"/>
<evidence type="ECO:0000256" key="6">
    <source>
        <dbReference type="ARBA" id="ARBA00022964"/>
    </source>
</evidence>
<dbReference type="PANTHER" id="PTHR20883">
    <property type="entry name" value="PHYTANOYL-COA DIOXYGENASE DOMAIN CONTAINING 1"/>
    <property type="match status" value="1"/>
</dbReference>
<evidence type="ECO:0000256" key="2">
    <source>
        <dbReference type="ARBA" id="ARBA00004063"/>
    </source>
</evidence>
<comment type="similarity">
    <text evidence="3">Belongs to the PhyH family. EctD subfamily.</text>
</comment>
<keyword evidence="8" id="KW-0408">Iron</keyword>
<gene>
    <name evidence="11" type="primary">thpD</name>
    <name evidence="11" type="ORF">JGU71_25930</name>
</gene>
<dbReference type="NCBIfam" id="TIGR02408">
    <property type="entry name" value="ectoine_ThpD"/>
    <property type="match status" value="1"/>
</dbReference>
<dbReference type="SUPFAM" id="SSF51197">
    <property type="entry name" value="Clavaminate synthase-like"/>
    <property type="match status" value="1"/>
</dbReference>
<dbReference type="AlphaFoldDB" id="A0A934NW79"/>
<evidence type="ECO:0000256" key="10">
    <source>
        <dbReference type="NCBIfam" id="TIGR02408"/>
    </source>
</evidence>
<dbReference type="RefSeq" id="WP_199707768.1">
    <property type="nucleotide sequence ID" value="NZ_JAEMNV010000011.1"/>
</dbReference>
<evidence type="ECO:0000256" key="1">
    <source>
        <dbReference type="ARBA" id="ARBA00001954"/>
    </source>
</evidence>
<evidence type="ECO:0000313" key="12">
    <source>
        <dbReference type="Proteomes" id="UP000655868"/>
    </source>
</evidence>
<evidence type="ECO:0000256" key="9">
    <source>
        <dbReference type="ARBA" id="ARBA00049228"/>
    </source>
</evidence>